<dbReference type="Proteomes" id="UP000656813">
    <property type="component" value="Unassembled WGS sequence"/>
</dbReference>
<evidence type="ECO:0000256" key="1">
    <source>
        <dbReference type="ARBA" id="ARBA00007352"/>
    </source>
</evidence>
<comment type="similarity">
    <text evidence="8">Belongs to the Mrp/NBP35 ATP-binding proteins family.</text>
</comment>
<dbReference type="GO" id="GO:0016226">
    <property type="term" value="P:iron-sulfur cluster assembly"/>
    <property type="evidence" value="ECO:0007669"/>
    <property type="project" value="InterPro"/>
</dbReference>
<dbReference type="RefSeq" id="WP_188498561.1">
    <property type="nucleotide sequence ID" value="NZ_BMFV01000031.1"/>
</dbReference>
<dbReference type="InterPro" id="IPR000808">
    <property type="entry name" value="Mrp-like_CS"/>
</dbReference>
<evidence type="ECO:0000256" key="3">
    <source>
        <dbReference type="ARBA" id="ARBA00022723"/>
    </source>
</evidence>
<dbReference type="GO" id="GO:0016887">
    <property type="term" value="F:ATP hydrolysis activity"/>
    <property type="evidence" value="ECO:0007669"/>
    <property type="project" value="UniProtKB-UniRule"/>
</dbReference>
<dbReference type="InterPro" id="IPR019591">
    <property type="entry name" value="Mrp/NBP35_ATP-bd"/>
</dbReference>
<comment type="caution">
    <text evidence="10">The sequence shown here is derived from an EMBL/GenBank/DDBJ whole genome shotgun (WGS) entry which is preliminary data.</text>
</comment>
<comment type="subunit">
    <text evidence="8">Homodimer.</text>
</comment>
<comment type="similarity">
    <text evidence="2">In the C-terminal section; belongs to the Mrp/NBP35 ATP-binding proteins family.</text>
</comment>
<keyword evidence="11" id="KW-1185">Reference proteome</keyword>
<gene>
    <name evidence="10" type="ORF">GCM10007096_33750</name>
</gene>
<dbReference type="Pfam" id="PF10609">
    <property type="entry name" value="ParA"/>
    <property type="match status" value="1"/>
</dbReference>
<comment type="similarity">
    <text evidence="1">In the N-terminal section; belongs to the MIP18 family.</text>
</comment>
<reference evidence="10" key="2">
    <citation type="submission" date="2020-09" db="EMBL/GenBank/DDBJ databases">
        <authorList>
            <person name="Sun Q."/>
            <person name="Zhou Y."/>
        </authorList>
    </citation>
    <scope>NUCLEOTIDE SEQUENCE</scope>
    <source>
        <strain evidence="10">CGMCC 1.12777</strain>
    </source>
</reference>
<evidence type="ECO:0000256" key="8">
    <source>
        <dbReference type="HAMAP-Rule" id="MF_02040"/>
    </source>
</evidence>
<protein>
    <recommendedName>
        <fullName evidence="8">Iron-sulfur cluster carrier protein</fullName>
    </recommendedName>
</protein>
<feature type="domain" description="MIP18 family-like" evidence="9">
    <location>
        <begin position="5"/>
        <end position="67"/>
    </location>
</feature>
<dbReference type="Pfam" id="PF01883">
    <property type="entry name" value="FeS_assembly_P"/>
    <property type="match status" value="1"/>
</dbReference>
<proteinExistence type="inferred from homology"/>
<feature type="binding site" evidence="8">
    <location>
        <begin position="119"/>
        <end position="126"/>
    </location>
    <ligand>
        <name>ATP</name>
        <dbReference type="ChEBI" id="CHEBI:30616"/>
    </ligand>
</feature>
<dbReference type="InterPro" id="IPR033756">
    <property type="entry name" value="YlxH/NBP35"/>
</dbReference>
<sequence length="363" mass="40089">MISKEMLIHALSTVKDPDFQKNIIALDMINTIQMNETTVSLNIKLAMPNDLSKDKIEKEIKRVLSSIGVPHVSVTFTAMSSEERQSLTQQLKASMTTPSGLPKLLRPESGVTFLAITSGKGGVGKSTVTINLATAMARMGLKVGILDADLYGYSIPNMMGIQQKPIQIDHMTLPVYSHGIKVMSIGLFATENQSITWRGPMLNKWIKNFIVNTFWGELDYLLIDLPPGTGDIAIDIATLIPQAKELIVTTPHSVASHVATRAGAMARHTKHDILGVIENMAYYREKDGSKNFLFGKGGAEKLAFKLQTEVIARIPFGKPEESLTASVYDEDTYIGEVFQSLAQDVIYRTKMRTQDDKEQNTNK</sequence>
<comment type="function">
    <text evidence="8">Binds and transfers iron-sulfur (Fe-S) clusters to target apoproteins. Can hydrolyze ATP.</text>
</comment>
<evidence type="ECO:0000259" key="9">
    <source>
        <dbReference type="Pfam" id="PF01883"/>
    </source>
</evidence>
<keyword evidence="8" id="KW-0378">Hydrolase</keyword>
<dbReference type="PANTHER" id="PTHR42961:SF2">
    <property type="entry name" value="IRON-SULFUR PROTEIN NUBPL"/>
    <property type="match status" value="1"/>
</dbReference>
<evidence type="ECO:0000256" key="7">
    <source>
        <dbReference type="ARBA" id="ARBA00023014"/>
    </source>
</evidence>
<keyword evidence="5 8" id="KW-0067">ATP-binding</keyword>
<dbReference type="Gene3D" id="3.30.300.130">
    <property type="entry name" value="Fe-S cluster assembly (FSCA)"/>
    <property type="match status" value="1"/>
</dbReference>
<dbReference type="GO" id="GO:0046872">
    <property type="term" value="F:metal ion binding"/>
    <property type="evidence" value="ECO:0007669"/>
    <property type="project" value="UniProtKB-KW"/>
</dbReference>
<dbReference type="GO" id="GO:0140663">
    <property type="term" value="F:ATP-dependent FeS chaperone activity"/>
    <property type="evidence" value="ECO:0007669"/>
    <property type="project" value="InterPro"/>
</dbReference>
<accession>A0A8J3ENJ2</accession>
<evidence type="ECO:0000313" key="11">
    <source>
        <dbReference type="Proteomes" id="UP000656813"/>
    </source>
</evidence>
<dbReference type="InterPro" id="IPR034904">
    <property type="entry name" value="FSCA_dom_sf"/>
</dbReference>
<dbReference type="InterPro" id="IPR002744">
    <property type="entry name" value="MIP18-like"/>
</dbReference>
<evidence type="ECO:0000256" key="5">
    <source>
        <dbReference type="ARBA" id="ARBA00022840"/>
    </source>
</evidence>
<reference evidence="10" key="1">
    <citation type="journal article" date="2014" name="Int. J. Syst. Evol. Microbiol.">
        <title>Complete genome sequence of Corynebacterium casei LMG S-19264T (=DSM 44701T), isolated from a smear-ripened cheese.</title>
        <authorList>
            <consortium name="US DOE Joint Genome Institute (JGI-PGF)"/>
            <person name="Walter F."/>
            <person name="Albersmeier A."/>
            <person name="Kalinowski J."/>
            <person name="Ruckert C."/>
        </authorList>
    </citation>
    <scope>NUCLEOTIDE SEQUENCE</scope>
    <source>
        <strain evidence="10">CGMCC 1.12777</strain>
    </source>
</reference>
<dbReference type="EMBL" id="BMFV01000031">
    <property type="protein sequence ID" value="GGH86317.1"/>
    <property type="molecule type" value="Genomic_DNA"/>
</dbReference>
<evidence type="ECO:0000256" key="2">
    <source>
        <dbReference type="ARBA" id="ARBA00008205"/>
    </source>
</evidence>
<evidence type="ECO:0000313" key="10">
    <source>
        <dbReference type="EMBL" id="GGH86317.1"/>
    </source>
</evidence>
<dbReference type="PROSITE" id="PS01215">
    <property type="entry name" value="MRP"/>
    <property type="match status" value="1"/>
</dbReference>
<dbReference type="CDD" id="cd02037">
    <property type="entry name" value="Mrp_NBP35"/>
    <property type="match status" value="1"/>
</dbReference>
<dbReference type="SUPFAM" id="SSF52540">
    <property type="entry name" value="P-loop containing nucleoside triphosphate hydrolases"/>
    <property type="match status" value="1"/>
</dbReference>
<dbReference type="SUPFAM" id="SSF117916">
    <property type="entry name" value="Fe-S cluster assembly (FSCA) domain-like"/>
    <property type="match status" value="1"/>
</dbReference>
<dbReference type="HAMAP" id="MF_02040">
    <property type="entry name" value="Mrp_NBP35"/>
    <property type="match status" value="1"/>
</dbReference>
<keyword evidence="7 8" id="KW-0411">Iron-sulfur</keyword>
<dbReference type="GO" id="GO:0005524">
    <property type="term" value="F:ATP binding"/>
    <property type="evidence" value="ECO:0007669"/>
    <property type="project" value="UniProtKB-UniRule"/>
</dbReference>
<dbReference type="Gene3D" id="3.40.50.300">
    <property type="entry name" value="P-loop containing nucleotide triphosphate hydrolases"/>
    <property type="match status" value="1"/>
</dbReference>
<name>A0A8J3ENJ2_9BACL</name>
<dbReference type="GO" id="GO:0051539">
    <property type="term" value="F:4 iron, 4 sulfur cluster binding"/>
    <property type="evidence" value="ECO:0007669"/>
    <property type="project" value="TreeGrafter"/>
</dbReference>
<keyword evidence="3 8" id="KW-0479">Metal-binding</keyword>
<organism evidence="10 11">
    <name type="scientific">Pullulanibacillus pueri</name>
    <dbReference type="NCBI Taxonomy" id="1437324"/>
    <lineage>
        <taxon>Bacteria</taxon>
        <taxon>Bacillati</taxon>
        <taxon>Bacillota</taxon>
        <taxon>Bacilli</taxon>
        <taxon>Bacillales</taxon>
        <taxon>Sporolactobacillaceae</taxon>
        <taxon>Pullulanibacillus</taxon>
    </lineage>
</organism>
<dbReference type="InterPro" id="IPR044304">
    <property type="entry name" value="NUBPL-like"/>
</dbReference>
<dbReference type="InterPro" id="IPR027417">
    <property type="entry name" value="P-loop_NTPase"/>
</dbReference>
<dbReference type="PANTHER" id="PTHR42961">
    <property type="entry name" value="IRON-SULFUR PROTEIN NUBPL"/>
    <property type="match status" value="1"/>
</dbReference>
<evidence type="ECO:0000256" key="6">
    <source>
        <dbReference type="ARBA" id="ARBA00023004"/>
    </source>
</evidence>
<dbReference type="AlphaFoldDB" id="A0A8J3ENJ2"/>
<evidence type="ECO:0000256" key="4">
    <source>
        <dbReference type="ARBA" id="ARBA00022741"/>
    </source>
</evidence>
<keyword evidence="4 8" id="KW-0547">Nucleotide-binding</keyword>
<keyword evidence="6 8" id="KW-0408">Iron</keyword>